<protein>
    <submittedName>
        <fullName evidence="2">Uncharacterized protein</fullName>
    </submittedName>
</protein>
<sequence>MGDSMIVIMDDNDVDDDDSNGNEDEEVFSQLKKMDVAVREKSSQPQKLTITVPEMVAIDDVEYDDATDNDEFDKDIRQIDELQNQNDNVELPEDLNIENIF</sequence>
<proteinExistence type="predicted"/>
<organism evidence="2 3">
    <name type="scientific">Mya arenaria</name>
    <name type="common">Soft-shell clam</name>
    <dbReference type="NCBI Taxonomy" id="6604"/>
    <lineage>
        <taxon>Eukaryota</taxon>
        <taxon>Metazoa</taxon>
        <taxon>Spiralia</taxon>
        <taxon>Lophotrochozoa</taxon>
        <taxon>Mollusca</taxon>
        <taxon>Bivalvia</taxon>
        <taxon>Autobranchia</taxon>
        <taxon>Heteroconchia</taxon>
        <taxon>Euheterodonta</taxon>
        <taxon>Imparidentia</taxon>
        <taxon>Neoheterodontei</taxon>
        <taxon>Myida</taxon>
        <taxon>Myoidea</taxon>
        <taxon>Myidae</taxon>
        <taxon>Mya</taxon>
    </lineage>
</organism>
<keyword evidence="3" id="KW-1185">Reference proteome</keyword>
<gene>
    <name evidence="2" type="ORF">MAR_020127</name>
</gene>
<feature type="region of interest" description="Disordered" evidence="1">
    <location>
        <begin position="1"/>
        <end position="23"/>
    </location>
</feature>
<evidence type="ECO:0000313" key="2">
    <source>
        <dbReference type="EMBL" id="WAR04758.1"/>
    </source>
</evidence>
<reference evidence="2" key="1">
    <citation type="submission" date="2022-11" db="EMBL/GenBank/DDBJ databases">
        <title>Centuries of genome instability and evolution in soft-shell clam transmissible cancer (bioRxiv).</title>
        <authorList>
            <person name="Hart S.F.M."/>
            <person name="Yonemitsu M.A."/>
            <person name="Giersch R.M."/>
            <person name="Beal B.F."/>
            <person name="Arriagada G."/>
            <person name="Davis B.W."/>
            <person name="Ostrander E.A."/>
            <person name="Goff S.P."/>
            <person name="Metzger M.J."/>
        </authorList>
    </citation>
    <scope>NUCLEOTIDE SEQUENCE</scope>
    <source>
        <strain evidence="2">MELC-2E11</strain>
        <tissue evidence="2">Siphon/mantle</tissue>
    </source>
</reference>
<dbReference type="Proteomes" id="UP001164746">
    <property type="component" value="Chromosome 5"/>
</dbReference>
<feature type="compositionally biased region" description="Acidic residues" evidence="1">
    <location>
        <begin position="10"/>
        <end position="23"/>
    </location>
</feature>
<name>A0ABY7E432_MYAAR</name>
<evidence type="ECO:0000313" key="3">
    <source>
        <dbReference type="Proteomes" id="UP001164746"/>
    </source>
</evidence>
<dbReference type="EMBL" id="CP111016">
    <property type="protein sequence ID" value="WAR04758.1"/>
    <property type="molecule type" value="Genomic_DNA"/>
</dbReference>
<evidence type="ECO:0000256" key="1">
    <source>
        <dbReference type="SAM" id="MobiDB-lite"/>
    </source>
</evidence>
<accession>A0ABY7E432</accession>